<dbReference type="STRING" id="448386.A0A2V3IYI5"/>
<dbReference type="InterPro" id="IPR006194">
    <property type="entry name" value="Gly-tRNA-synth_heterodimer"/>
</dbReference>
<dbReference type="SUPFAM" id="SSF109604">
    <property type="entry name" value="HD-domain/PDEase-like"/>
    <property type="match status" value="1"/>
</dbReference>
<keyword evidence="4" id="KW-0547">Nucleotide-binding</keyword>
<dbReference type="OrthoDB" id="1545at2759"/>
<keyword evidence="7" id="KW-0030">Aminoacyl-tRNA synthetase</keyword>
<reference evidence="10 11" key="1">
    <citation type="journal article" date="2018" name="Mol. Biol. Evol.">
        <title>Analysis of the draft genome of the red seaweed Gracilariopsis chorda provides insights into genome size evolution in Rhodophyta.</title>
        <authorList>
            <person name="Lee J."/>
            <person name="Yang E.C."/>
            <person name="Graf L."/>
            <person name="Yang J.H."/>
            <person name="Qiu H."/>
            <person name="Zel Zion U."/>
            <person name="Chan C.X."/>
            <person name="Stephens T.G."/>
            <person name="Weber A.P.M."/>
            <person name="Boo G.H."/>
            <person name="Boo S.M."/>
            <person name="Kim K.M."/>
            <person name="Shin Y."/>
            <person name="Jung M."/>
            <person name="Lee S.J."/>
            <person name="Yim H.S."/>
            <person name="Lee J.H."/>
            <person name="Bhattacharya D."/>
            <person name="Yoon H.S."/>
        </authorList>
    </citation>
    <scope>NUCLEOTIDE SEQUENCE [LARGE SCALE GENOMIC DNA]</scope>
    <source>
        <strain evidence="10 11">SKKU-2015</strain>
        <tissue evidence="10">Whole body</tissue>
    </source>
</reference>
<organism evidence="10 11">
    <name type="scientific">Gracilariopsis chorda</name>
    <dbReference type="NCBI Taxonomy" id="448386"/>
    <lineage>
        <taxon>Eukaryota</taxon>
        <taxon>Rhodophyta</taxon>
        <taxon>Florideophyceae</taxon>
        <taxon>Rhodymeniophycidae</taxon>
        <taxon>Gracilariales</taxon>
        <taxon>Gracilariaceae</taxon>
        <taxon>Gracilariopsis</taxon>
    </lineage>
</organism>
<dbReference type="PRINTS" id="PR01044">
    <property type="entry name" value="TRNASYNTHGA"/>
</dbReference>
<proteinExistence type="inferred from homology"/>
<dbReference type="NCBIfam" id="NF006827">
    <property type="entry name" value="PRK09348.1"/>
    <property type="match status" value="1"/>
</dbReference>
<comment type="caution">
    <text evidence="10">The sequence shown here is derived from an EMBL/GenBank/DDBJ whole genome shotgun (WGS) entry which is preliminary data.</text>
</comment>
<dbReference type="Pfam" id="PF02091">
    <property type="entry name" value="tRNA-synt_2e"/>
    <property type="match status" value="1"/>
</dbReference>
<dbReference type="Gene3D" id="1.20.58.180">
    <property type="entry name" value="Class II aaRS and biotin synthetases, domain 2"/>
    <property type="match status" value="1"/>
</dbReference>
<dbReference type="InterPro" id="IPR045864">
    <property type="entry name" value="aa-tRNA-synth_II/BPL/LPL"/>
</dbReference>
<dbReference type="NCBIfam" id="TIGR00388">
    <property type="entry name" value="glyQ"/>
    <property type="match status" value="1"/>
</dbReference>
<dbReference type="FunFam" id="3.30.930.10:FF:000006">
    <property type="entry name" value="Glycine--tRNA ligase alpha subunit"/>
    <property type="match status" value="1"/>
</dbReference>
<evidence type="ECO:0000256" key="7">
    <source>
        <dbReference type="ARBA" id="ARBA00023146"/>
    </source>
</evidence>
<dbReference type="GO" id="GO:0006426">
    <property type="term" value="P:glycyl-tRNA aminoacylation"/>
    <property type="evidence" value="ECO:0007669"/>
    <property type="project" value="InterPro"/>
</dbReference>
<dbReference type="EC" id="6.1.1.14" evidence="2"/>
<evidence type="ECO:0000256" key="2">
    <source>
        <dbReference type="ARBA" id="ARBA00012829"/>
    </source>
</evidence>
<evidence type="ECO:0000256" key="4">
    <source>
        <dbReference type="ARBA" id="ARBA00022741"/>
    </source>
</evidence>
<dbReference type="HAMAP" id="MF_00255">
    <property type="entry name" value="Gly_tRNA_synth_beta"/>
    <property type="match status" value="1"/>
</dbReference>
<protein>
    <recommendedName>
        <fullName evidence="2">glycine--tRNA ligase</fullName>
        <ecNumber evidence="2">6.1.1.14</ecNumber>
    </recommendedName>
</protein>
<evidence type="ECO:0000256" key="8">
    <source>
        <dbReference type="ARBA" id="ARBA00047937"/>
    </source>
</evidence>
<evidence type="ECO:0000256" key="1">
    <source>
        <dbReference type="ARBA" id="ARBA00008226"/>
    </source>
</evidence>
<keyword evidence="11" id="KW-1185">Reference proteome</keyword>
<evidence type="ECO:0000256" key="6">
    <source>
        <dbReference type="ARBA" id="ARBA00022917"/>
    </source>
</evidence>
<dbReference type="Gene3D" id="3.30.930.10">
    <property type="entry name" value="Bira Bifunctional Protein, Domain 2"/>
    <property type="match status" value="1"/>
</dbReference>
<dbReference type="NCBIfam" id="TIGR00211">
    <property type="entry name" value="glyS"/>
    <property type="match status" value="1"/>
</dbReference>
<dbReference type="EMBL" id="NBIV01000028">
    <property type="protein sequence ID" value="PXF47169.1"/>
    <property type="molecule type" value="Genomic_DNA"/>
</dbReference>
<evidence type="ECO:0000256" key="5">
    <source>
        <dbReference type="ARBA" id="ARBA00022840"/>
    </source>
</evidence>
<name>A0A2V3IYI5_9FLOR</name>
<dbReference type="InterPro" id="IPR015944">
    <property type="entry name" value="Gly-tRNA-synth_bsu"/>
</dbReference>
<dbReference type="PROSITE" id="PS50861">
    <property type="entry name" value="AA_TRNA_LIGASE_II_GLYAB"/>
    <property type="match status" value="2"/>
</dbReference>
<keyword evidence="6" id="KW-0648">Protein biosynthesis</keyword>
<dbReference type="PANTHER" id="PTHR30075:SF2">
    <property type="entry name" value="GLYCINE--TRNA LIGASE, CHLOROPLASTIC_MITOCHONDRIAL 2"/>
    <property type="match status" value="1"/>
</dbReference>
<keyword evidence="9" id="KW-0175">Coiled coil</keyword>
<comment type="similarity">
    <text evidence="1">Belongs to the class-II aminoacyl-tRNA synthetase family.</text>
</comment>
<accession>A0A2V3IYI5</accession>
<dbReference type="Proteomes" id="UP000247409">
    <property type="component" value="Unassembled WGS sequence"/>
</dbReference>
<dbReference type="HAMAP" id="MF_00254">
    <property type="entry name" value="Gly_tRNA_synth_alpha"/>
    <property type="match status" value="1"/>
</dbReference>
<feature type="coiled-coil region" evidence="9">
    <location>
        <begin position="959"/>
        <end position="989"/>
    </location>
</feature>
<sequence>MGALAFGFAPTLNTILRRPSSFLRRSSASRYRPVRTRTFRYPKCTVAPSPDRTSPLPSVSSETQAPLTFQDAVLRLQQYWISKGCVVWHPYNHEVGAGTMNPATFLRVLGPEPWSVAYDEPSIRPDDSRYGENPNRLQRHTQFQVIVKPAPDCAQELVVGSYHALGIDTCKHDIRFVEDNWESPALGAWGLGWEVWLDGMEVTQFTYFQQAGGMPLDSVAVEITYGMERIIMALQGKQHFKDIIFAPGITYGEIFTQNEREMSVYNLDVADVERNNQMFDIYEREANMLLEKRLPVPAYNYLLKASHTFNVLDARGAIGVTERARYFQRMRALARNVATLWLESREELGFPLLSANASPDTESTESRASSQVLKSDSEDLVLEIGVEELPSTDVAGAIAQIQKLLNQILREAHLSFSSVDVTGTPRRVTAYVRDLQTRQKDEVKRIRGPPLRVALNDGKPTKAATGFMRSQGIDDENSVEYNEEEGYMYATVQKSGQAALDVLGEAFATSLFGKLSFRKTMRWNGSGVSFSRPIRWLLCLLGDQVVPFKYAGVTSSNTTRSLRGSDGFAADVVIKSASEYHQVMRELQIVLSGENRAAHIRKEAARLAAEIRGNVPQNYLEGDLLSEVTDLVENPIPLLGRFDPCFLNLPEEVLVTVMKKHQRYFPVVDASTGALLSGFITVANGDANLTNIDAIRQGNEAVLRARYSDAAFFYEKDTEDKQLSDFVPKLSGLMFQEKLGSMLDKVNRVKLIVPKICGLLHVSGRDSDIANLTAQLYKADLATSMVVEMTSLAGTMGRHYALKSEDVPSEVAQAIFEAALPRFSGDDIATSTAGAIVAVADRLDSLVSLFTVGLMPKSTADPFALRRAALGVVQTLLENDFDLDLSDVVRLAAQVLDSESQVPVSSNTSGVVVDFISKRLEGYLLDVRRFPDDVVKAVLAVPRNSRSSVAAVRLCESLVDQQQNNAEKLSKAEETYSRASRLLKSLKDVSTEELSKTSVQEDLFDCKEEHYLWDSLKALNVDVEYSSSNYSDVITRKVEQLCEIKHSVDSFFDNVFVNAENQAVRKNRLVLCSRIVNIMASMCDMSFLRTV</sequence>
<dbReference type="CDD" id="cd00733">
    <property type="entry name" value="GlyRS_alpha_core"/>
    <property type="match status" value="1"/>
</dbReference>
<dbReference type="SUPFAM" id="SSF55681">
    <property type="entry name" value="Class II aaRS and biotin synthetases"/>
    <property type="match status" value="1"/>
</dbReference>
<comment type="catalytic activity">
    <reaction evidence="8">
        <text>tRNA(Gly) + glycine + ATP = glycyl-tRNA(Gly) + AMP + diphosphate</text>
        <dbReference type="Rhea" id="RHEA:16013"/>
        <dbReference type="Rhea" id="RHEA-COMP:9664"/>
        <dbReference type="Rhea" id="RHEA-COMP:9683"/>
        <dbReference type="ChEBI" id="CHEBI:30616"/>
        <dbReference type="ChEBI" id="CHEBI:33019"/>
        <dbReference type="ChEBI" id="CHEBI:57305"/>
        <dbReference type="ChEBI" id="CHEBI:78442"/>
        <dbReference type="ChEBI" id="CHEBI:78522"/>
        <dbReference type="ChEBI" id="CHEBI:456215"/>
        <dbReference type="EC" id="6.1.1.14"/>
    </reaction>
</comment>
<dbReference type="GO" id="GO:0005524">
    <property type="term" value="F:ATP binding"/>
    <property type="evidence" value="ECO:0007669"/>
    <property type="project" value="UniProtKB-KW"/>
</dbReference>
<evidence type="ECO:0000256" key="3">
    <source>
        <dbReference type="ARBA" id="ARBA00022598"/>
    </source>
</evidence>
<dbReference type="InterPro" id="IPR002310">
    <property type="entry name" value="Gly-tRNA_ligase_asu"/>
</dbReference>
<evidence type="ECO:0000313" key="10">
    <source>
        <dbReference type="EMBL" id="PXF47169.1"/>
    </source>
</evidence>
<evidence type="ECO:0000256" key="9">
    <source>
        <dbReference type="SAM" id="Coils"/>
    </source>
</evidence>
<evidence type="ECO:0000313" key="11">
    <source>
        <dbReference type="Proteomes" id="UP000247409"/>
    </source>
</evidence>
<gene>
    <name evidence="10" type="ORF">BWQ96_03111</name>
</gene>
<dbReference type="PANTHER" id="PTHR30075">
    <property type="entry name" value="GLYCYL-TRNA SYNTHETASE"/>
    <property type="match status" value="1"/>
</dbReference>
<dbReference type="Pfam" id="PF02092">
    <property type="entry name" value="tRNA_synt_2f"/>
    <property type="match status" value="1"/>
</dbReference>
<keyword evidence="3 10" id="KW-0436">Ligase</keyword>
<dbReference type="GO" id="GO:0004820">
    <property type="term" value="F:glycine-tRNA ligase activity"/>
    <property type="evidence" value="ECO:0007669"/>
    <property type="project" value="UniProtKB-EC"/>
</dbReference>
<keyword evidence="5" id="KW-0067">ATP-binding</keyword>
<dbReference type="AlphaFoldDB" id="A0A2V3IYI5"/>
<dbReference type="GO" id="GO:0005829">
    <property type="term" value="C:cytosol"/>
    <property type="evidence" value="ECO:0007669"/>
    <property type="project" value="TreeGrafter"/>
</dbReference>